<dbReference type="GO" id="GO:0009103">
    <property type="term" value="P:lipopolysaccharide biosynthetic process"/>
    <property type="evidence" value="ECO:0007669"/>
    <property type="project" value="TreeGrafter"/>
</dbReference>
<comment type="caution">
    <text evidence="4">The sequence shown here is derived from an EMBL/GenBank/DDBJ whole genome shotgun (WGS) entry which is preliminary data.</text>
</comment>
<dbReference type="SUPFAM" id="SSF53756">
    <property type="entry name" value="UDP-Glycosyltransferase/glycogen phosphorylase"/>
    <property type="match status" value="1"/>
</dbReference>
<name>A0A2A9HGK2_TEPT2</name>
<protein>
    <submittedName>
        <fullName evidence="4">Glycosyltransferase involved in cell wall biosynthesis</fullName>
    </submittedName>
</protein>
<dbReference type="Gene3D" id="3.40.50.2000">
    <property type="entry name" value="Glycogen Phosphorylase B"/>
    <property type="match status" value="2"/>
</dbReference>
<feature type="domain" description="Glycosyl transferase family 1" evidence="2">
    <location>
        <begin position="190"/>
        <end position="337"/>
    </location>
</feature>
<evidence type="ECO:0000313" key="5">
    <source>
        <dbReference type="Proteomes" id="UP000223071"/>
    </source>
</evidence>
<dbReference type="Pfam" id="PF00534">
    <property type="entry name" value="Glycos_transf_1"/>
    <property type="match status" value="1"/>
</dbReference>
<dbReference type="EMBL" id="PDJQ01000001">
    <property type="protein sequence ID" value="PFG74473.1"/>
    <property type="molecule type" value="Genomic_DNA"/>
</dbReference>
<dbReference type="Proteomes" id="UP000223071">
    <property type="component" value="Unassembled WGS sequence"/>
</dbReference>
<dbReference type="InterPro" id="IPR001296">
    <property type="entry name" value="Glyco_trans_1"/>
</dbReference>
<evidence type="ECO:0000259" key="3">
    <source>
        <dbReference type="Pfam" id="PF13439"/>
    </source>
</evidence>
<organism evidence="4 5">
    <name type="scientific">Tepidiforma thermophila (strain KCTC 52669 / CGMCC 1.13589 / G233)</name>
    <dbReference type="NCBI Taxonomy" id="2761530"/>
    <lineage>
        <taxon>Bacteria</taxon>
        <taxon>Bacillati</taxon>
        <taxon>Chloroflexota</taxon>
        <taxon>Tepidiformia</taxon>
        <taxon>Tepidiformales</taxon>
        <taxon>Tepidiformaceae</taxon>
        <taxon>Tepidiforma</taxon>
    </lineage>
</organism>
<reference evidence="4 5" key="1">
    <citation type="submission" date="2017-09" db="EMBL/GenBank/DDBJ databases">
        <title>Sequencing the genomes of two abundant thermophiles in Great Basin hot springs: Thermocrinis jamiesonii and novel Chloroflexi Thermoflexus hugenholtzii.</title>
        <authorList>
            <person name="Hedlund B."/>
        </authorList>
    </citation>
    <scope>NUCLEOTIDE SEQUENCE [LARGE SCALE GENOMIC DNA]</scope>
    <source>
        <strain evidence="4 5">G233</strain>
    </source>
</reference>
<evidence type="ECO:0000256" key="1">
    <source>
        <dbReference type="ARBA" id="ARBA00022679"/>
    </source>
</evidence>
<accession>A0A2A9HGK2</accession>
<dbReference type="GO" id="GO:0016757">
    <property type="term" value="F:glycosyltransferase activity"/>
    <property type="evidence" value="ECO:0007669"/>
    <property type="project" value="InterPro"/>
</dbReference>
<dbReference type="PANTHER" id="PTHR46401">
    <property type="entry name" value="GLYCOSYLTRANSFERASE WBBK-RELATED"/>
    <property type="match status" value="1"/>
</dbReference>
<evidence type="ECO:0000259" key="2">
    <source>
        <dbReference type="Pfam" id="PF00534"/>
    </source>
</evidence>
<feature type="domain" description="Glycosyltransferase subfamily 4-like N-terminal" evidence="3">
    <location>
        <begin position="47"/>
        <end position="162"/>
    </location>
</feature>
<dbReference type="PANTHER" id="PTHR46401:SF2">
    <property type="entry name" value="GLYCOSYLTRANSFERASE WBBK-RELATED"/>
    <property type="match status" value="1"/>
</dbReference>
<evidence type="ECO:0000313" key="4">
    <source>
        <dbReference type="EMBL" id="PFG74473.1"/>
    </source>
</evidence>
<dbReference type="InterPro" id="IPR028098">
    <property type="entry name" value="Glyco_trans_4-like_N"/>
</dbReference>
<keyword evidence="5" id="KW-1185">Reference proteome</keyword>
<keyword evidence="1 4" id="KW-0808">Transferase</keyword>
<dbReference type="AlphaFoldDB" id="A0A2A9HGK2"/>
<dbReference type="Pfam" id="PF13439">
    <property type="entry name" value="Glyco_transf_4"/>
    <property type="match status" value="1"/>
</dbReference>
<gene>
    <name evidence="4" type="ORF">A9A59_1706</name>
</gene>
<sequence>MRVLILEPYPGWRWVSIHRFAETTATILRDFGVDVTRARAPWWGWYVLRHPSAAGWRRASAVRAAMAGGIDSVLIADVALAHHAPLFRRTRVVVAVHGLLALDPERYWAGRLERVTKPLALKVPFSRLRAADALLAVSGSVARDVRDRLSVPPARTRIVPNALPGGLIRMPREVAEETLARNGHPLPGGARVLSVGHTVGYKNLPLLIDAMSEPRMRGAVLVRVGERFNRQLRQKARALIAEGRLVELGPLSGECLSAAYSACDVLAQPSVAEGFGYPVIEAQACGLPVVCSDGGALPEIAGDGAIVISLASADPAAEFARALARVLGESGLAERLRLAGCRNVERFAPSSVGPQLIEALSPVA</sequence>
<dbReference type="RefSeq" id="WP_098503859.1">
    <property type="nucleotide sequence ID" value="NZ_PDJQ01000001.1"/>
</dbReference>
<proteinExistence type="predicted"/>